<name>A0A916RXD2_9HYPH</name>
<keyword evidence="1" id="KW-0560">Oxidoreductase</keyword>
<dbReference type="PANTHER" id="PTHR30466">
    <property type="entry name" value="FLAVIN REDUCTASE"/>
    <property type="match status" value="1"/>
</dbReference>
<dbReference type="InterPro" id="IPR002563">
    <property type="entry name" value="Flavin_Rdtase-like_dom"/>
</dbReference>
<dbReference type="Proteomes" id="UP000636264">
    <property type="component" value="Unassembled WGS sequence"/>
</dbReference>
<dbReference type="AlphaFoldDB" id="A0A916RXD2"/>
<dbReference type="SUPFAM" id="SSF50475">
    <property type="entry name" value="FMN-binding split barrel"/>
    <property type="match status" value="1"/>
</dbReference>
<evidence type="ECO:0000259" key="2">
    <source>
        <dbReference type="SMART" id="SM00903"/>
    </source>
</evidence>
<dbReference type="InterPro" id="IPR012349">
    <property type="entry name" value="Split_barrel_FMN-bd"/>
</dbReference>
<evidence type="ECO:0000313" key="3">
    <source>
        <dbReference type="EMBL" id="GGA75446.1"/>
    </source>
</evidence>
<keyword evidence="4" id="KW-1185">Reference proteome</keyword>
<dbReference type="Pfam" id="PF01613">
    <property type="entry name" value="Flavin_Reduct"/>
    <property type="match status" value="1"/>
</dbReference>
<dbReference type="EMBL" id="BMIF01000010">
    <property type="protein sequence ID" value="GGA75446.1"/>
    <property type="molecule type" value="Genomic_DNA"/>
</dbReference>
<accession>A0A916RXD2</accession>
<dbReference type="RefSeq" id="WP_188722089.1">
    <property type="nucleotide sequence ID" value="NZ_BMIF01000010.1"/>
</dbReference>
<comment type="caution">
    <text evidence="3">The sequence shown here is derived from an EMBL/GenBank/DDBJ whole genome shotgun (WGS) entry which is preliminary data.</text>
</comment>
<protein>
    <submittedName>
        <fullName evidence="3">Flavin oxidoreductase</fullName>
    </submittedName>
</protein>
<dbReference type="GO" id="GO:0010181">
    <property type="term" value="F:FMN binding"/>
    <property type="evidence" value="ECO:0007669"/>
    <property type="project" value="InterPro"/>
</dbReference>
<evidence type="ECO:0000256" key="1">
    <source>
        <dbReference type="ARBA" id="ARBA00023002"/>
    </source>
</evidence>
<sequence length="166" mass="17693">MNDIPDLPDIDPPTFWNAIGCRAAGVAIVTVNGAEGPAGFLALSATHLTASPPTVTVSLDKKTSAGADLLERQSFAINYLAQEGEDIFSRFTSRDGPKGAARFEGLDLTTLETGAPILPGITGALDCRLEEVIERYGTYLLIGRIVAFSNFSDRQPLVHYQGKLLA</sequence>
<gene>
    <name evidence="3" type="ORF">GCM10011385_31860</name>
</gene>
<evidence type="ECO:0000313" key="4">
    <source>
        <dbReference type="Proteomes" id="UP000636264"/>
    </source>
</evidence>
<dbReference type="GO" id="GO:0042602">
    <property type="term" value="F:riboflavin reductase (NADPH) activity"/>
    <property type="evidence" value="ECO:0007669"/>
    <property type="project" value="TreeGrafter"/>
</dbReference>
<feature type="domain" description="Flavin reductase like" evidence="2">
    <location>
        <begin position="19"/>
        <end position="166"/>
    </location>
</feature>
<dbReference type="Gene3D" id="2.30.110.10">
    <property type="entry name" value="Electron Transport, Fmn-binding Protein, Chain A"/>
    <property type="match status" value="1"/>
</dbReference>
<reference evidence="3" key="1">
    <citation type="journal article" date="2014" name="Int. J. Syst. Evol. Microbiol.">
        <title>Complete genome sequence of Corynebacterium casei LMG S-19264T (=DSM 44701T), isolated from a smear-ripened cheese.</title>
        <authorList>
            <consortium name="US DOE Joint Genome Institute (JGI-PGF)"/>
            <person name="Walter F."/>
            <person name="Albersmeier A."/>
            <person name="Kalinowski J."/>
            <person name="Ruckert C."/>
        </authorList>
    </citation>
    <scope>NUCLEOTIDE SEQUENCE</scope>
    <source>
        <strain evidence="3">CGMCC 1.15320</strain>
    </source>
</reference>
<dbReference type="SMART" id="SM00903">
    <property type="entry name" value="Flavin_Reduct"/>
    <property type="match status" value="1"/>
</dbReference>
<organism evidence="3 4">
    <name type="scientific">Nitratireductor aestuarii</name>
    <dbReference type="NCBI Taxonomy" id="1735103"/>
    <lineage>
        <taxon>Bacteria</taxon>
        <taxon>Pseudomonadati</taxon>
        <taxon>Pseudomonadota</taxon>
        <taxon>Alphaproteobacteria</taxon>
        <taxon>Hyphomicrobiales</taxon>
        <taxon>Phyllobacteriaceae</taxon>
        <taxon>Nitratireductor</taxon>
    </lineage>
</organism>
<reference evidence="3" key="2">
    <citation type="submission" date="2020-09" db="EMBL/GenBank/DDBJ databases">
        <authorList>
            <person name="Sun Q."/>
            <person name="Zhou Y."/>
        </authorList>
    </citation>
    <scope>NUCLEOTIDE SEQUENCE</scope>
    <source>
        <strain evidence="3">CGMCC 1.15320</strain>
    </source>
</reference>
<dbReference type="InterPro" id="IPR050268">
    <property type="entry name" value="NADH-dep_flavin_reductase"/>
</dbReference>
<dbReference type="PANTHER" id="PTHR30466:SF1">
    <property type="entry name" value="FMN REDUCTASE (NADH) RUTF"/>
    <property type="match status" value="1"/>
</dbReference>
<proteinExistence type="predicted"/>